<organism evidence="2 3">
    <name type="scientific">Chryseobacterium aquaticum</name>
    <dbReference type="NCBI Taxonomy" id="452084"/>
    <lineage>
        <taxon>Bacteria</taxon>
        <taxon>Pseudomonadati</taxon>
        <taxon>Bacteroidota</taxon>
        <taxon>Flavobacteriia</taxon>
        <taxon>Flavobacteriales</taxon>
        <taxon>Weeksellaceae</taxon>
        <taxon>Chryseobacterium group</taxon>
        <taxon>Chryseobacterium</taxon>
    </lineage>
</organism>
<keyword evidence="1" id="KW-0732">Signal</keyword>
<dbReference type="RefSeq" id="WP_169322370.1">
    <property type="nucleotide sequence ID" value="NZ_JABCJF010000012.1"/>
</dbReference>
<feature type="signal peptide" evidence="1">
    <location>
        <begin position="1"/>
        <end position="23"/>
    </location>
</feature>
<evidence type="ECO:0000313" key="2">
    <source>
        <dbReference type="EMBL" id="NMR35907.1"/>
    </source>
</evidence>
<evidence type="ECO:0000313" key="3">
    <source>
        <dbReference type="Proteomes" id="UP000548067"/>
    </source>
</evidence>
<proteinExistence type="predicted"/>
<evidence type="ECO:0000256" key="1">
    <source>
        <dbReference type="SAM" id="SignalP"/>
    </source>
</evidence>
<sequence>MKNKLMLRLCLMVIALLSLNSCRQEDLYEQGAKPQGKDQYKVYMMNRKQITSDFALFDKVARIQSVFTERKNLNARSIQDSVLDGGVVKIDKVLVVENEGGQKTYTFPLKRTFPTSTIENLVLKRNTDSTFSGVLVQYHLSSRDKDLFNKWHSVDLKSKTKIYDINNLSIATSAKIITTSFGCFTMSYEDGMCGEGLHPYGDTSCTFTPTNQPTKQAQPPRILFIKAIPSCGGDGSVASNPNPATGSVPNGGGEALTMMFDEYDLTYHNGDITDPDFQFWYKVNQFVQAQPQNVQSLNAEHQYVFYFIHSYFKLNGGLTNANKIFVANRLQQLAAWLYDTSMGTHLDYNQKLNVGIWSVKYLMENPDVTWDDFKNQYLTSPCEKVKTATNTVTGLKDKLVSLNTPANLNLTYEKGATITDDAQGNITMTTKDGSPGNTFIQFEVPATGEMIVYLHTHFNGTNMMPVFTFEDLMTFASMYQYRVYNHKPVTKLTMYVISPSGVFAMVIEDLAKFDTDAYRVWGEERDFLEAEYYADLKKNPTNTIENVIKEISKSLPKFGIGLYKANANLTGWSRLTYDPNTNQTTAVPCN</sequence>
<dbReference type="EMBL" id="JABCJF010000012">
    <property type="protein sequence ID" value="NMR35907.1"/>
    <property type="molecule type" value="Genomic_DNA"/>
</dbReference>
<comment type="caution">
    <text evidence="2">The sequence shown here is derived from an EMBL/GenBank/DDBJ whole genome shotgun (WGS) entry which is preliminary data.</text>
</comment>
<protein>
    <submittedName>
        <fullName evidence="2">Uncharacterized protein</fullName>
    </submittedName>
</protein>
<reference evidence="2 3" key="1">
    <citation type="submission" date="2020-04" db="EMBL/GenBank/DDBJ databases">
        <title>Genome analysis and antimicrobial resistance characteristics of Chryseobacterium aquaticum isolated from farmed salmonids.</title>
        <authorList>
            <person name="Saticioglu I.B."/>
            <person name="Duman M."/>
            <person name="Altun S."/>
        </authorList>
    </citation>
    <scope>NUCLEOTIDE SEQUENCE [LARGE SCALE GENOMIC DNA]</scope>
    <source>
        <strain evidence="2 3">C-174</strain>
    </source>
</reference>
<accession>A0A848N3Y8</accession>
<gene>
    <name evidence="2" type="ORF">HIO71_17145</name>
</gene>
<dbReference type="AlphaFoldDB" id="A0A848N3Y8"/>
<feature type="chain" id="PRO_5033022442" evidence="1">
    <location>
        <begin position="24"/>
        <end position="590"/>
    </location>
</feature>
<dbReference type="Proteomes" id="UP000548067">
    <property type="component" value="Unassembled WGS sequence"/>
</dbReference>
<name>A0A848N3Y8_9FLAO</name>